<evidence type="ECO:0000256" key="1">
    <source>
        <dbReference type="SAM" id="MobiDB-lite"/>
    </source>
</evidence>
<dbReference type="EMBL" id="JAPDNT010000006">
    <property type="protein sequence ID" value="MCW3474974.1"/>
    <property type="molecule type" value="Genomic_DNA"/>
</dbReference>
<dbReference type="AlphaFoldDB" id="A0AA41YJN4"/>
<sequence length="214" mass="22764">MKASTARLAAVVLVGTSLQAAAAQDHPPFEPTRDVTVDYVTDARSRAPNMPNTMRIYLAAGGKRMRMEAPGMPGYMLMDRAASRVVMVMAEQRMYTEIPLDPSRTAMLTLNDKMAFTRKGTDTVAGLRCTVWEVRKDAAHGGTACIADDGVVLRGESSEGGGAPTHVTATAVSYATLPDSVFQPPADFRKLELPAGMTPGMMPPGVGRPAVPAR</sequence>
<feature type="region of interest" description="Disordered" evidence="1">
    <location>
        <begin position="195"/>
        <end position="214"/>
    </location>
</feature>
<evidence type="ECO:0000313" key="5">
    <source>
        <dbReference type="Proteomes" id="UP001165679"/>
    </source>
</evidence>
<comment type="caution">
    <text evidence="4">The sequence shown here is derived from an EMBL/GenBank/DDBJ whole genome shotgun (WGS) entry which is preliminary data.</text>
</comment>
<keyword evidence="5" id="KW-1185">Reference proteome</keyword>
<evidence type="ECO:0000259" key="3">
    <source>
        <dbReference type="Pfam" id="PF14371"/>
    </source>
</evidence>
<feature type="signal peptide" evidence="2">
    <location>
        <begin position="1"/>
        <end position="22"/>
    </location>
</feature>
<dbReference type="Proteomes" id="UP001165679">
    <property type="component" value="Unassembled WGS sequence"/>
</dbReference>
<keyword evidence="2" id="KW-0732">Signal</keyword>
<gene>
    <name evidence="4" type="ORF">OL599_10350</name>
</gene>
<feature type="chain" id="PRO_5041434808" evidence="2">
    <location>
        <begin position="23"/>
        <end position="214"/>
    </location>
</feature>
<reference evidence="4" key="2">
    <citation type="submission" date="2022-10" db="EMBL/GenBank/DDBJ databases">
        <authorList>
            <person name="Trinh H.N."/>
        </authorList>
    </citation>
    <scope>NUCLEOTIDE SEQUENCE</scope>
    <source>
        <strain evidence="4">RN2-1</strain>
    </source>
</reference>
<protein>
    <submittedName>
        <fullName evidence="4">DUF4412 domain-containing protein</fullName>
    </submittedName>
</protein>
<evidence type="ECO:0000313" key="4">
    <source>
        <dbReference type="EMBL" id="MCW3474974.1"/>
    </source>
</evidence>
<reference evidence="4" key="1">
    <citation type="submission" date="2022-09" db="EMBL/GenBank/DDBJ databases">
        <title>Rhodovastum sp. nov. RN2-1 isolated from soil in Seongnam, South Korea.</title>
        <authorList>
            <person name="Le N.T."/>
        </authorList>
    </citation>
    <scope>NUCLEOTIDE SEQUENCE</scope>
    <source>
        <strain evidence="4">RN2-1</strain>
    </source>
</reference>
<accession>A0AA41YJN4</accession>
<organism evidence="4 5">
    <name type="scientific">Limobrevibacterium gyesilva</name>
    <dbReference type="NCBI Taxonomy" id="2991712"/>
    <lineage>
        <taxon>Bacteria</taxon>
        <taxon>Pseudomonadati</taxon>
        <taxon>Pseudomonadota</taxon>
        <taxon>Alphaproteobacteria</taxon>
        <taxon>Acetobacterales</taxon>
        <taxon>Acetobacteraceae</taxon>
        <taxon>Limobrevibacterium</taxon>
    </lineage>
</organism>
<dbReference type="InterPro" id="IPR025524">
    <property type="entry name" value="DUF4412"/>
</dbReference>
<dbReference type="RefSeq" id="WP_264713654.1">
    <property type="nucleotide sequence ID" value="NZ_JAPDNT010000006.1"/>
</dbReference>
<dbReference type="Pfam" id="PF14371">
    <property type="entry name" value="DUF4412"/>
    <property type="match status" value="1"/>
</dbReference>
<feature type="domain" description="DUF4412" evidence="3">
    <location>
        <begin position="47"/>
        <end position="139"/>
    </location>
</feature>
<proteinExistence type="predicted"/>
<name>A0AA41YJN4_9PROT</name>
<evidence type="ECO:0000256" key="2">
    <source>
        <dbReference type="SAM" id="SignalP"/>
    </source>
</evidence>